<sequence length="252" mass="28137">MSNRPHAPPAHVIGQDGRETDLLHWMYARSDIKQLRGNPQKVIAAIDEYHTKHNQLMNIGAVKGAAISDLIAQRKPSIMFELGGYVGYSAVLFGNSLKAHGGRFVSIEKNPEMAAVANQLVDLAGLRENVRILVGSSNEVLEELVREKKELKEVEMMFIDHWQRLYLPDLWLLEELGVLVPGKTMLIADNVIMPGAPDYLQWVKASPEEKKKLLSKLNVGSHHPNPDLVFETVVPEYDTDFGKDGLAITKVL</sequence>
<dbReference type="Proteomes" id="UP001149074">
    <property type="component" value="Unassembled WGS sequence"/>
</dbReference>
<dbReference type="GO" id="GO:0006584">
    <property type="term" value="P:catecholamine metabolic process"/>
    <property type="evidence" value="ECO:0007669"/>
    <property type="project" value="UniProtKB-KW"/>
</dbReference>
<dbReference type="SUPFAM" id="SSF53335">
    <property type="entry name" value="S-adenosyl-L-methionine-dependent methyltransferases"/>
    <property type="match status" value="1"/>
</dbReference>
<dbReference type="PANTHER" id="PTHR43836:SF2">
    <property type="entry name" value="CATECHOL O-METHYLTRANSFERASE 1-RELATED"/>
    <property type="match status" value="1"/>
</dbReference>
<keyword evidence="4" id="KW-0949">S-adenosyl-L-methionine</keyword>
<gene>
    <name evidence="7" type="ORF">N7532_001846</name>
</gene>
<dbReference type="OrthoDB" id="186626at2759"/>
<evidence type="ECO:0000313" key="7">
    <source>
        <dbReference type="EMBL" id="KAJ5111311.1"/>
    </source>
</evidence>
<name>A0A9W9G3A0_9EURO</name>
<reference evidence="7" key="1">
    <citation type="submission" date="2022-11" db="EMBL/GenBank/DDBJ databases">
        <authorList>
            <person name="Petersen C."/>
        </authorList>
    </citation>
    <scope>NUCLEOTIDE SEQUENCE</scope>
    <source>
        <strain evidence="7">IBT 30761</strain>
    </source>
</reference>
<proteinExistence type="inferred from homology"/>
<dbReference type="InterPro" id="IPR002935">
    <property type="entry name" value="SAM_O-MeTrfase"/>
</dbReference>
<dbReference type="AlphaFoldDB" id="A0A9W9G3A0"/>
<organism evidence="7 8">
    <name type="scientific">Penicillium argentinense</name>
    <dbReference type="NCBI Taxonomy" id="1131581"/>
    <lineage>
        <taxon>Eukaryota</taxon>
        <taxon>Fungi</taxon>
        <taxon>Dikarya</taxon>
        <taxon>Ascomycota</taxon>
        <taxon>Pezizomycotina</taxon>
        <taxon>Eurotiomycetes</taxon>
        <taxon>Eurotiomycetidae</taxon>
        <taxon>Eurotiales</taxon>
        <taxon>Aspergillaceae</taxon>
        <taxon>Penicillium</taxon>
    </lineage>
</organism>
<keyword evidence="5" id="KW-0128">Catecholamine metabolism</keyword>
<keyword evidence="8" id="KW-1185">Reference proteome</keyword>
<comment type="caution">
    <text evidence="7">The sequence shown here is derived from an EMBL/GenBank/DDBJ whole genome shotgun (WGS) entry which is preliminary data.</text>
</comment>
<evidence type="ECO:0000256" key="4">
    <source>
        <dbReference type="ARBA" id="ARBA00022691"/>
    </source>
</evidence>
<keyword evidence="3" id="KW-0808">Transferase</keyword>
<dbReference type="PANTHER" id="PTHR43836">
    <property type="entry name" value="CATECHOL O-METHYLTRANSFERASE 1-RELATED"/>
    <property type="match status" value="1"/>
</dbReference>
<dbReference type="GO" id="GO:0008171">
    <property type="term" value="F:O-methyltransferase activity"/>
    <property type="evidence" value="ECO:0007669"/>
    <property type="project" value="InterPro"/>
</dbReference>
<evidence type="ECO:0000256" key="3">
    <source>
        <dbReference type="ARBA" id="ARBA00022679"/>
    </source>
</evidence>
<dbReference type="GO" id="GO:0032259">
    <property type="term" value="P:methylation"/>
    <property type="evidence" value="ECO:0007669"/>
    <property type="project" value="UniProtKB-KW"/>
</dbReference>
<dbReference type="PROSITE" id="PS51682">
    <property type="entry name" value="SAM_OMT_I"/>
    <property type="match status" value="1"/>
</dbReference>
<protein>
    <recommendedName>
        <fullName evidence="1">catechol O-methyltransferase</fullName>
        <ecNumber evidence="1">2.1.1.6</ecNumber>
    </recommendedName>
</protein>
<dbReference type="InterPro" id="IPR029063">
    <property type="entry name" value="SAM-dependent_MTases_sf"/>
</dbReference>
<keyword evidence="2" id="KW-0489">Methyltransferase</keyword>
<evidence type="ECO:0000256" key="6">
    <source>
        <dbReference type="ARBA" id="ARBA00023453"/>
    </source>
</evidence>
<reference evidence="7" key="2">
    <citation type="journal article" date="2023" name="IMA Fungus">
        <title>Comparative genomic study of the Penicillium genus elucidates a diverse pangenome and 15 lateral gene transfer events.</title>
        <authorList>
            <person name="Petersen C."/>
            <person name="Sorensen T."/>
            <person name="Nielsen M.R."/>
            <person name="Sondergaard T.E."/>
            <person name="Sorensen J.L."/>
            <person name="Fitzpatrick D.A."/>
            <person name="Frisvad J.C."/>
            <person name="Nielsen K.L."/>
        </authorList>
    </citation>
    <scope>NUCLEOTIDE SEQUENCE</scope>
    <source>
        <strain evidence="7">IBT 30761</strain>
    </source>
</reference>
<evidence type="ECO:0000256" key="5">
    <source>
        <dbReference type="ARBA" id="ARBA00022939"/>
    </source>
</evidence>
<dbReference type="RefSeq" id="XP_056479381.1">
    <property type="nucleotide sequence ID" value="XM_056614340.1"/>
</dbReference>
<dbReference type="GeneID" id="81353319"/>
<dbReference type="Gene3D" id="3.40.50.150">
    <property type="entry name" value="Vaccinia Virus protein VP39"/>
    <property type="match status" value="1"/>
</dbReference>
<accession>A0A9W9G3A0</accession>
<evidence type="ECO:0000256" key="1">
    <source>
        <dbReference type="ARBA" id="ARBA00012880"/>
    </source>
</evidence>
<dbReference type="EC" id="2.1.1.6" evidence="1"/>
<dbReference type="Pfam" id="PF01596">
    <property type="entry name" value="Methyltransf_3"/>
    <property type="match status" value="1"/>
</dbReference>
<evidence type="ECO:0000313" key="8">
    <source>
        <dbReference type="Proteomes" id="UP001149074"/>
    </source>
</evidence>
<dbReference type="EMBL" id="JAPQKI010000002">
    <property type="protein sequence ID" value="KAJ5111311.1"/>
    <property type="molecule type" value="Genomic_DNA"/>
</dbReference>
<comment type="similarity">
    <text evidence="6">Belongs to the class I-like SAM-binding methyltransferase superfamily. Cation-dependent O-methyltransferase family.</text>
</comment>
<evidence type="ECO:0000256" key="2">
    <source>
        <dbReference type="ARBA" id="ARBA00022603"/>
    </source>
</evidence>